<reference evidence="3" key="1">
    <citation type="submission" date="2017-04" db="EMBL/GenBank/DDBJ databases">
        <title>Function of individual gut microbiota members based on whole genome sequencing of pure cultures obtained from chicken caecum.</title>
        <authorList>
            <person name="Medvecky M."/>
            <person name="Cejkova D."/>
            <person name="Polansky O."/>
            <person name="Karasova D."/>
            <person name="Kubasova T."/>
            <person name="Cizek A."/>
            <person name="Rychlik I."/>
        </authorList>
    </citation>
    <scope>NUCLEOTIDE SEQUENCE [LARGE SCALE GENOMIC DNA]</scope>
    <source>
        <strain evidence="3">An180</strain>
    </source>
</reference>
<protein>
    <submittedName>
        <fullName evidence="2">tRNA-specific adenosine deaminase</fullName>
    </submittedName>
</protein>
<dbReference type="PANTHER" id="PTHR11079:SF161">
    <property type="entry name" value="CMP_DCMP-TYPE DEAMINASE DOMAIN-CONTAINING PROTEIN"/>
    <property type="match status" value="1"/>
</dbReference>
<proteinExistence type="predicted"/>
<evidence type="ECO:0000259" key="1">
    <source>
        <dbReference type="PROSITE" id="PS51747"/>
    </source>
</evidence>
<dbReference type="Gene3D" id="3.40.140.10">
    <property type="entry name" value="Cytidine Deaminase, domain 2"/>
    <property type="match status" value="1"/>
</dbReference>
<name>A0A1Y4LCY1_9FIRM</name>
<evidence type="ECO:0000313" key="3">
    <source>
        <dbReference type="Proteomes" id="UP000195897"/>
    </source>
</evidence>
<dbReference type="InterPro" id="IPR016193">
    <property type="entry name" value="Cytidine_deaminase-like"/>
</dbReference>
<dbReference type="AlphaFoldDB" id="A0A1Y4LCY1"/>
<evidence type="ECO:0000313" key="2">
    <source>
        <dbReference type="EMBL" id="OUP53730.1"/>
    </source>
</evidence>
<accession>A0A1Y4LCY1</accession>
<dbReference type="InterPro" id="IPR002125">
    <property type="entry name" value="CMP_dCMP_dom"/>
</dbReference>
<gene>
    <name evidence="2" type="ORF">B5F17_03860</name>
</gene>
<dbReference type="PANTHER" id="PTHR11079">
    <property type="entry name" value="CYTOSINE DEAMINASE FAMILY MEMBER"/>
    <property type="match status" value="1"/>
</dbReference>
<dbReference type="SUPFAM" id="SSF53927">
    <property type="entry name" value="Cytidine deaminase-like"/>
    <property type="match status" value="1"/>
</dbReference>
<dbReference type="Pfam" id="PF00383">
    <property type="entry name" value="dCMP_cyt_deam_1"/>
    <property type="match status" value="1"/>
</dbReference>
<dbReference type="RefSeq" id="WP_087371021.1">
    <property type="nucleotide sequence ID" value="NZ_NFKK01000003.1"/>
</dbReference>
<dbReference type="CDD" id="cd01285">
    <property type="entry name" value="nucleoside_deaminase"/>
    <property type="match status" value="1"/>
</dbReference>
<dbReference type="EMBL" id="NFKK01000003">
    <property type="protein sequence ID" value="OUP53730.1"/>
    <property type="molecule type" value="Genomic_DNA"/>
</dbReference>
<sequence>MTHEDHIKYLKRCIEVSKEARAAGNTPFGALMVGPDGEILMEQQNIEITTKKCTGHAECTLADRASQEYSKDFLWKCTLYSTAEPCAMCTGAIYWANIGCIVYGMTERRLLELTGSNEQNPTFDLPCREVLARGQKQIQVFGPFPEVEEEAAAVHEGFWD</sequence>
<organism evidence="2 3">
    <name type="scientific">Butyricicoccus pullicaecorum</name>
    <dbReference type="NCBI Taxonomy" id="501571"/>
    <lineage>
        <taxon>Bacteria</taxon>
        <taxon>Bacillati</taxon>
        <taxon>Bacillota</taxon>
        <taxon>Clostridia</taxon>
        <taxon>Eubacteriales</taxon>
        <taxon>Butyricicoccaceae</taxon>
        <taxon>Butyricicoccus</taxon>
    </lineage>
</organism>
<comment type="caution">
    <text evidence="2">The sequence shown here is derived from an EMBL/GenBank/DDBJ whole genome shotgun (WGS) entry which is preliminary data.</text>
</comment>
<dbReference type="GO" id="GO:0047974">
    <property type="term" value="F:guanosine deaminase activity"/>
    <property type="evidence" value="ECO:0007669"/>
    <property type="project" value="TreeGrafter"/>
</dbReference>
<dbReference type="GO" id="GO:0006152">
    <property type="term" value="P:purine nucleoside catabolic process"/>
    <property type="evidence" value="ECO:0007669"/>
    <property type="project" value="TreeGrafter"/>
</dbReference>
<dbReference type="Proteomes" id="UP000195897">
    <property type="component" value="Unassembled WGS sequence"/>
</dbReference>
<feature type="domain" description="CMP/dCMP-type deaminase" evidence="1">
    <location>
        <begin position="4"/>
        <end position="117"/>
    </location>
</feature>
<dbReference type="PROSITE" id="PS51747">
    <property type="entry name" value="CYT_DCMP_DEAMINASES_2"/>
    <property type="match status" value="1"/>
</dbReference>